<sequence length="311" mass="33076">MGSHAWRGEGIPDQSGRVAVVTGANSGIGYVTARELARYGAHTILACRDKQRGEAALERLHAELGEAGCGRAELVPLDLADLGSVRDFPVSLPTDRVDLLVNNAGVMGLPYQRTADGFEMQFGTNHLGHFALTGVLLPWLSNAAQPRVVTVSSNLHQRGRIDFDDLHSAGSYDKWRAYAQSKLANLLFADELQRRATAAGHPLLSMAAHPGMAATNLAAGLPTLRGRPRLAALLRSGIGVLGQSEEQGALPVLRAATDPTVAGGSYLGPARMGGTRGPPVLARRAPAACDEYAAEKLWRISADLTGVRYFW</sequence>
<dbReference type="InterPro" id="IPR036291">
    <property type="entry name" value="NAD(P)-bd_dom_sf"/>
</dbReference>
<dbReference type="Proteomes" id="UP001500908">
    <property type="component" value="Unassembled WGS sequence"/>
</dbReference>
<name>A0ABP7G9M2_9ACTN</name>
<keyword evidence="1" id="KW-0560">Oxidoreductase</keyword>
<gene>
    <name evidence="2" type="ORF">GCM10022402_40790</name>
</gene>
<dbReference type="PANTHER" id="PTHR43157">
    <property type="entry name" value="PHOSPHATIDYLINOSITOL-GLYCAN BIOSYNTHESIS CLASS F PROTEIN-RELATED"/>
    <property type="match status" value="1"/>
</dbReference>
<dbReference type="NCBIfam" id="NF004846">
    <property type="entry name" value="PRK06197.1"/>
    <property type="match status" value="1"/>
</dbReference>
<protein>
    <submittedName>
        <fullName evidence="2">Oxidoreductase</fullName>
    </submittedName>
</protein>
<dbReference type="InterPro" id="IPR002347">
    <property type="entry name" value="SDR_fam"/>
</dbReference>
<dbReference type="SUPFAM" id="SSF51735">
    <property type="entry name" value="NAD(P)-binding Rossmann-fold domains"/>
    <property type="match status" value="1"/>
</dbReference>
<dbReference type="EMBL" id="BAABDD010000027">
    <property type="protein sequence ID" value="GAA3758570.1"/>
    <property type="molecule type" value="Genomic_DNA"/>
</dbReference>
<dbReference type="PRINTS" id="PR00081">
    <property type="entry name" value="GDHRDH"/>
</dbReference>
<evidence type="ECO:0000256" key="1">
    <source>
        <dbReference type="ARBA" id="ARBA00023002"/>
    </source>
</evidence>
<proteinExistence type="predicted"/>
<reference evidence="3" key="1">
    <citation type="journal article" date="2019" name="Int. J. Syst. Evol. Microbiol.">
        <title>The Global Catalogue of Microorganisms (GCM) 10K type strain sequencing project: providing services to taxonomists for standard genome sequencing and annotation.</title>
        <authorList>
            <consortium name="The Broad Institute Genomics Platform"/>
            <consortium name="The Broad Institute Genome Sequencing Center for Infectious Disease"/>
            <person name="Wu L."/>
            <person name="Ma J."/>
        </authorList>
    </citation>
    <scope>NUCLEOTIDE SEQUENCE [LARGE SCALE GENOMIC DNA]</scope>
    <source>
        <strain evidence="3">JCM 17137</strain>
    </source>
</reference>
<dbReference type="CDD" id="cd05327">
    <property type="entry name" value="retinol-DH_like_SDR_c_like"/>
    <property type="match status" value="1"/>
</dbReference>
<dbReference type="PANTHER" id="PTHR43157:SF31">
    <property type="entry name" value="PHOSPHATIDYLINOSITOL-GLYCAN BIOSYNTHESIS CLASS F PROTEIN"/>
    <property type="match status" value="1"/>
</dbReference>
<evidence type="ECO:0000313" key="3">
    <source>
        <dbReference type="Proteomes" id="UP001500908"/>
    </source>
</evidence>
<dbReference type="Gene3D" id="3.40.50.720">
    <property type="entry name" value="NAD(P)-binding Rossmann-like Domain"/>
    <property type="match status" value="1"/>
</dbReference>
<keyword evidence="3" id="KW-1185">Reference proteome</keyword>
<evidence type="ECO:0000313" key="2">
    <source>
        <dbReference type="EMBL" id="GAA3758570.1"/>
    </source>
</evidence>
<accession>A0ABP7G9M2</accession>
<dbReference type="Pfam" id="PF00106">
    <property type="entry name" value="adh_short"/>
    <property type="match status" value="1"/>
</dbReference>
<dbReference type="RefSeq" id="WP_344974915.1">
    <property type="nucleotide sequence ID" value="NZ_BAABDD010000027.1"/>
</dbReference>
<organism evidence="2 3">
    <name type="scientific">Salinactinospora qingdaonensis</name>
    <dbReference type="NCBI Taxonomy" id="702744"/>
    <lineage>
        <taxon>Bacteria</taxon>
        <taxon>Bacillati</taxon>
        <taxon>Actinomycetota</taxon>
        <taxon>Actinomycetes</taxon>
        <taxon>Streptosporangiales</taxon>
        <taxon>Nocardiopsidaceae</taxon>
        <taxon>Salinactinospora</taxon>
    </lineage>
</organism>
<comment type="caution">
    <text evidence="2">The sequence shown here is derived from an EMBL/GenBank/DDBJ whole genome shotgun (WGS) entry which is preliminary data.</text>
</comment>